<dbReference type="CDD" id="cd01392">
    <property type="entry name" value="HTH_LacI"/>
    <property type="match status" value="1"/>
</dbReference>
<dbReference type="EMBL" id="JACHIR010000001">
    <property type="protein sequence ID" value="MBB5889469.1"/>
    <property type="molecule type" value="Genomic_DNA"/>
</dbReference>
<dbReference type="Gene3D" id="3.40.50.2300">
    <property type="match status" value="2"/>
</dbReference>
<comment type="caution">
    <text evidence="5">The sequence shown here is derived from an EMBL/GenBank/DDBJ whole genome shotgun (WGS) entry which is preliminary data.</text>
</comment>
<dbReference type="SMART" id="SM00354">
    <property type="entry name" value="HTH_LACI"/>
    <property type="match status" value="1"/>
</dbReference>
<sequence length="335" mass="36032">MPVSIKDVAALAGVSVGTVSNVLNRPDVVADDTRRKVLSAIEELGFVRNESARQLRTGTARAIGLIVPDVSNPFFTDVARGAEDAASDAGHVVILCNSDESEQRQDRHLQLLAEQRVHGVLITPVEAPEPVQRLRARGVSVVLLDRHADVEDTCSVSVDHRLGGTLAINHLLAEGHRELAMITGPLSIAQCRQRLDGARDALVAAGRDPEGLRVIEVNAMNVVSGRNAGERVLAGTRRPDALFCANDLLALGVLQVMVRAGVRVPGELAIVGYDDIDFAAAAAVPLTSVRQPSRLLGRRAAELVLGETQSPQEHVHHHVVFSPELVVRESSRRFR</sequence>
<dbReference type="PANTHER" id="PTHR30146:SF109">
    <property type="entry name" value="HTH-TYPE TRANSCRIPTIONAL REGULATOR GALS"/>
    <property type="match status" value="1"/>
</dbReference>
<keyword evidence="3" id="KW-0804">Transcription</keyword>
<keyword evidence="2" id="KW-0238">DNA-binding</keyword>
<dbReference type="AlphaFoldDB" id="A0A7W9KBC1"/>
<keyword evidence="6" id="KW-1185">Reference proteome</keyword>
<name>A0A7W9KBC1_9PSEU</name>
<dbReference type="PROSITE" id="PS50932">
    <property type="entry name" value="HTH_LACI_2"/>
    <property type="match status" value="1"/>
</dbReference>
<dbReference type="GO" id="GO:0000976">
    <property type="term" value="F:transcription cis-regulatory region binding"/>
    <property type="evidence" value="ECO:0007669"/>
    <property type="project" value="TreeGrafter"/>
</dbReference>
<dbReference type="SUPFAM" id="SSF53822">
    <property type="entry name" value="Periplasmic binding protein-like I"/>
    <property type="match status" value="1"/>
</dbReference>
<feature type="domain" description="HTH lacI-type" evidence="4">
    <location>
        <begin position="3"/>
        <end position="57"/>
    </location>
</feature>
<dbReference type="Pfam" id="PF00356">
    <property type="entry name" value="LacI"/>
    <property type="match status" value="1"/>
</dbReference>
<evidence type="ECO:0000256" key="2">
    <source>
        <dbReference type="ARBA" id="ARBA00023125"/>
    </source>
</evidence>
<dbReference type="InterPro" id="IPR000843">
    <property type="entry name" value="HTH_LacI"/>
</dbReference>
<dbReference type="PANTHER" id="PTHR30146">
    <property type="entry name" value="LACI-RELATED TRANSCRIPTIONAL REPRESSOR"/>
    <property type="match status" value="1"/>
</dbReference>
<dbReference type="InterPro" id="IPR046335">
    <property type="entry name" value="LacI/GalR-like_sensor"/>
</dbReference>
<dbReference type="RefSeq" id="WP_184858354.1">
    <property type="nucleotide sequence ID" value="NZ_BAAAWY010000002.1"/>
</dbReference>
<evidence type="ECO:0000256" key="3">
    <source>
        <dbReference type="ARBA" id="ARBA00023163"/>
    </source>
</evidence>
<dbReference type="Proteomes" id="UP000585638">
    <property type="component" value="Unassembled WGS sequence"/>
</dbReference>
<proteinExistence type="predicted"/>
<dbReference type="Gene3D" id="1.10.260.40">
    <property type="entry name" value="lambda repressor-like DNA-binding domains"/>
    <property type="match status" value="1"/>
</dbReference>
<dbReference type="InterPro" id="IPR028082">
    <property type="entry name" value="Peripla_BP_I"/>
</dbReference>
<evidence type="ECO:0000256" key="1">
    <source>
        <dbReference type="ARBA" id="ARBA00023015"/>
    </source>
</evidence>
<gene>
    <name evidence="5" type="ORF">BJ998_000665</name>
</gene>
<keyword evidence="1" id="KW-0805">Transcription regulation</keyword>
<evidence type="ECO:0000313" key="6">
    <source>
        <dbReference type="Proteomes" id="UP000585638"/>
    </source>
</evidence>
<dbReference type="GO" id="GO:0003700">
    <property type="term" value="F:DNA-binding transcription factor activity"/>
    <property type="evidence" value="ECO:0007669"/>
    <property type="project" value="TreeGrafter"/>
</dbReference>
<evidence type="ECO:0000259" key="4">
    <source>
        <dbReference type="PROSITE" id="PS50932"/>
    </source>
</evidence>
<reference evidence="5 6" key="1">
    <citation type="submission" date="2020-08" db="EMBL/GenBank/DDBJ databases">
        <title>Sequencing the genomes of 1000 actinobacteria strains.</title>
        <authorList>
            <person name="Klenk H.-P."/>
        </authorList>
    </citation>
    <scope>NUCLEOTIDE SEQUENCE [LARGE SCALE GENOMIC DNA]</scope>
    <source>
        <strain evidence="5 6">DSM 43851</strain>
    </source>
</reference>
<dbReference type="PROSITE" id="PS00356">
    <property type="entry name" value="HTH_LACI_1"/>
    <property type="match status" value="1"/>
</dbReference>
<dbReference type="CDD" id="cd06293">
    <property type="entry name" value="PBP1_LacI-like"/>
    <property type="match status" value="1"/>
</dbReference>
<dbReference type="InterPro" id="IPR010982">
    <property type="entry name" value="Lambda_DNA-bd_dom_sf"/>
</dbReference>
<protein>
    <submittedName>
        <fullName evidence="5">LacI family transcriptional regulator</fullName>
    </submittedName>
</protein>
<accession>A0A7W9KBC1</accession>
<dbReference type="SUPFAM" id="SSF47413">
    <property type="entry name" value="lambda repressor-like DNA-binding domains"/>
    <property type="match status" value="1"/>
</dbReference>
<dbReference type="Pfam" id="PF13377">
    <property type="entry name" value="Peripla_BP_3"/>
    <property type="match status" value="1"/>
</dbReference>
<organism evidence="5 6">
    <name type="scientific">Kutzneria kofuensis</name>
    <dbReference type="NCBI Taxonomy" id="103725"/>
    <lineage>
        <taxon>Bacteria</taxon>
        <taxon>Bacillati</taxon>
        <taxon>Actinomycetota</taxon>
        <taxon>Actinomycetes</taxon>
        <taxon>Pseudonocardiales</taxon>
        <taxon>Pseudonocardiaceae</taxon>
        <taxon>Kutzneria</taxon>
    </lineage>
</organism>
<evidence type="ECO:0000313" key="5">
    <source>
        <dbReference type="EMBL" id="MBB5889469.1"/>
    </source>
</evidence>